<dbReference type="RefSeq" id="WP_198129352.1">
    <property type="nucleotide sequence ID" value="NZ_CP065748.1"/>
</dbReference>
<evidence type="ECO:0000259" key="3">
    <source>
        <dbReference type="Pfam" id="PF20155"/>
    </source>
</evidence>
<name>A0A7T3DH58_9BURK</name>
<dbReference type="PANTHER" id="PTHR34491">
    <property type="entry name" value="A-TYPE INCLUSION PROTEIN, PUTATIVE-RELATED"/>
    <property type="match status" value="1"/>
</dbReference>
<organism evidence="4 5">
    <name type="scientific">Delftia lacustris</name>
    <dbReference type="NCBI Taxonomy" id="558537"/>
    <lineage>
        <taxon>Bacteria</taxon>
        <taxon>Pseudomonadati</taxon>
        <taxon>Pseudomonadota</taxon>
        <taxon>Betaproteobacteria</taxon>
        <taxon>Burkholderiales</taxon>
        <taxon>Comamonadaceae</taxon>
        <taxon>Delftia</taxon>
    </lineage>
</organism>
<dbReference type="PANTHER" id="PTHR34491:SF74">
    <property type="entry name" value="DUF4456 DOMAIN-CONTAINING PROTEIN"/>
    <property type="match status" value="1"/>
</dbReference>
<dbReference type="InterPro" id="IPR013491">
    <property type="entry name" value="Tape_meas_N"/>
</dbReference>
<reference evidence="4 5" key="1">
    <citation type="submission" date="2020-12" db="EMBL/GenBank/DDBJ databases">
        <title>FDA dAtabase for Regulatory Grade micrObial Sequences (FDA-ARGOS): Supporting development and validation of Infectious Disease Dx tests.</title>
        <authorList>
            <person name="Sproer C."/>
            <person name="Gronow S."/>
            <person name="Severitt S."/>
            <person name="Schroder I."/>
            <person name="Tallon L."/>
            <person name="Sadzewicz L."/>
            <person name="Zhao X."/>
            <person name="Boylan J."/>
            <person name="Ott S."/>
            <person name="Bowen H."/>
            <person name="Vavikolanu K."/>
            <person name="Mehta A."/>
            <person name="Aluvathingal J."/>
            <person name="Nadendla S."/>
            <person name="Lowell S."/>
            <person name="Myers T."/>
            <person name="Yan Y."/>
            <person name="Sichtig H."/>
        </authorList>
    </citation>
    <scope>NUCLEOTIDE SEQUENCE [LARGE SCALE GENOMIC DNA]</scope>
    <source>
        <strain evidence="4 5">FDAARGOS_890</strain>
    </source>
</reference>
<feature type="region of interest" description="Disordered" evidence="1">
    <location>
        <begin position="674"/>
        <end position="698"/>
    </location>
</feature>
<keyword evidence="2" id="KW-1133">Transmembrane helix</keyword>
<evidence type="ECO:0000256" key="1">
    <source>
        <dbReference type="SAM" id="MobiDB-lite"/>
    </source>
</evidence>
<proteinExistence type="predicted"/>
<dbReference type="Proteomes" id="UP000595064">
    <property type="component" value="Chromosome"/>
</dbReference>
<keyword evidence="5" id="KW-1185">Reference proteome</keyword>
<accession>A0A7T3DH58</accession>
<dbReference type="KEGG" id="dla:I6G47_10615"/>
<keyword evidence="2" id="KW-0472">Membrane</keyword>
<dbReference type="Pfam" id="PF20155">
    <property type="entry name" value="TMP_3"/>
    <property type="match status" value="1"/>
</dbReference>
<keyword evidence="2" id="KW-0812">Transmembrane</keyword>
<gene>
    <name evidence="4" type="ORF">I6G47_10615</name>
</gene>
<evidence type="ECO:0000313" key="5">
    <source>
        <dbReference type="Proteomes" id="UP000595064"/>
    </source>
</evidence>
<dbReference type="EMBL" id="CP065748">
    <property type="protein sequence ID" value="QPS83483.1"/>
    <property type="molecule type" value="Genomic_DNA"/>
</dbReference>
<sequence length="1822" mass="189529">MAEDVASIGVKFETDDIARGKASLEALAQQGPVVEKAMAGVEGAATKTGKSLKTLGEGAGKGLEDIGKTAPKAAEGVGRVAKSADDAKKALAGIGSSAANLGQVSSAAAASARGMAGFSAALQSSQKTLLDLQAQVRAAAASVAQLGGAVATALPSMQAVVKAQSDAAKSALDMGIAFKSSADQMRAYSASSAGVADASAKTARSLDATATAARAFTTAMAVAGVGFGANELIAMVDGYTKFTAQLKLATKGASDYGVAMVSVKRIATDAQQGLGEVGTLYARIANGTAELGLNQRKLADITETVSLALKVSGATASESSSAMLQLSQAFASGVLRGEEFNSVNEAAPRLMKALADGINVPVGALRKMAEEGKLTSAVLSEALPKALGQLREEAKEVQTIGGAFTVLKNNIMEMVGAQSNASGTTKAFASGINALANNLDLLAAAGGAVAVVLGARFAASITASGVAFAASAVQAARYQAALASMAGVSTTAAAGLVTVGAAARGASAAMSLLGGPVGAVLTAVGVAATAFYTFGDSASALAKSIGGLDQPLEDLKRKIDALPPEKRISIIMEIKEDAVRQAKTAEASFVELGNSVMGAFTGMGAATGASMKEIQEFNDRLREAQRTGADMTPILMEAAKAASVPQSTLKTWLDLAANIRAAMSAARDSSNAASAAESGIGSPGQSMSPGASEAAWAKRQEAARQKLLEISARQNGITKQFRDDLASYEEGLISGVLSAEAYAAAVTKANQKRYEGTEAGKEAAKQARAGAAATKTEASAYATLLASYQAKIDLNREEVEFTGRLNDAQKAEIKLDADIAAGKVKLSRAHEAELRARIAIWKEQEKAKDQAKREVSYYQEQSAAAQQLADDYVKQSKAKEAVRVASDRADAELKDQIDRMNVELSTIGQTTAARELAVAQLDAEIERRKALKALDDNLDLDEPTRQEQRIKVEERYAKRLALAQQKVFVSEWDKTSQMVSDTLTDYIMRGGENAAVYLKRLFANLVLEPIVQYGVNSLLGGGSSGGAGGSSMGGGIPGLGLLGNSGLFAGTNFGAGLMGGMPAFQGGIEMMFGGELFAGGMQVLGAALPWIGAVVAGFSILKKLFGGGRGPNHSGGVASTATTDRDLAVKQVLGTDAWGNTLGDFTTRKNEALDKQLQKTVNGMLEMYKALAKIGGGGAREIDIAAGFSTNPKYADEGVYGYFQILDKVTGEVLKKYKNRDMDRDPEKAWAQFVADMGGELVNEIKKGDIPGWMREELDALGEDVTVEGLNAAIQKIAVIDAAFKGWADTMTSFAGLTAKAQTELLKFSGGIEALASNVNAFYASFYSEAERAEILQRQVRDQLKKLGVVDIDPAGGEEAKKKFRKLIEDALASGNTELAAKLLALAQLFGVAADYAQKSAETAAEAAKTAADEAVKALEESRKKAKEAAYANFEAAIQREQAYWQDVASASQEAISSLSSALSTLKSNARDLYGSLDATQQMLAAQGMVYIEDALSGVRGGRKLTDYAGLTDAIGAARGGINSGRYATQFEKERDALILAGQLAELADKGDAQLSVEERQLKNSQEQLERLDKTLGYWRDLLDGNKAQIDATLSVEQAIKALEALLFPDKPPTSGGGSGSGKTPTPDWGGGGGGGFQPANTGKYKTPTAILGGGAVIYDYATPDYEKRLDSLAPTFEKYRGTGDFTGLADDFRAAGGTAKDLAYLYGFSEADVLAALDRNGIPRFEAGGMFAGGLRMVGERGPELEVTGPARYWSSAQTQALLSGAGGNSRLESLVEQLVAENRLMRGQIAALERNTAGMPQMAEQFDTVAEQGVLRVAQV</sequence>
<evidence type="ECO:0000256" key="2">
    <source>
        <dbReference type="SAM" id="Phobius"/>
    </source>
</evidence>
<feature type="transmembrane region" description="Helical" evidence="2">
    <location>
        <begin position="509"/>
        <end position="534"/>
    </location>
</feature>
<feature type="region of interest" description="Disordered" evidence="1">
    <location>
        <begin position="1610"/>
        <end position="1641"/>
    </location>
</feature>
<feature type="transmembrane region" description="Helical" evidence="2">
    <location>
        <begin position="480"/>
        <end position="503"/>
    </location>
</feature>
<evidence type="ECO:0000313" key="4">
    <source>
        <dbReference type="EMBL" id="QPS83483.1"/>
    </source>
</evidence>
<dbReference type="NCBIfam" id="TIGR02675">
    <property type="entry name" value="tape_meas_nterm"/>
    <property type="match status" value="1"/>
</dbReference>
<feature type="transmembrane region" description="Helical" evidence="2">
    <location>
        <begin position="441"/>
        <end position="468"/>
    </location>
</feature>
<protein>
    <submittedName>
        <fullName evidence="4">Tape measure protein</fullName>
    </submittedName>
</protein>
<feature type="domain" description="Tape measure protein N-terminal" evidence="3">
    <location>
        <begin position="231"/>
        <end position="417"/>
    </location>
</feature>